<feature type="transmembrane region" description="Helical" evidence="1">
    <location>
        <begin position="137"/>
        <end position="158"/>
    </location>
</feature>
<dbReference type="InterPro" id="IPR019051">
    <property type="entry name" value="Trp_biosyn_TM_oprn/chp"/>
</dbReference>
<dbReference type="EMBL" id="CAEZYQ010000009">
    <property type="protein sequence ID" value="CAB4742000.1"/>
    <property type="molecule type" value="Genomic_DNA"/>
</dbReference>
<dbReference type="Pfam" id="PF09534">
    <property type="entry name" value="Trp_oprn_chp"/>
    <property type="match status" value="1"/>
</dbReference>
<keyword evidence="1" id="KW-0812">Transmembrane</keyword>
<evidence type="ECO:0000313" key="2">
    <source>
        <dbReference type="EMBL" id="CAB4742000.1"/>
    </source>
</evidence>
<dbReference type="AlphaFoldDB" id="A0A6J6T4G2"/>
<sequence>MAERDAAQEVTRHSRGRRLFGPAVLAGLASGTLAAVAGTRAAVSVDADSDAVALVTAGTTAGDALTMPLVTSLALVVLAAWGVVLVTRARVRRLAAGLALLASLGTLVAAAVAQGQLRGTVEDSLAQVGAAGGAGVTGWYVAALVGAVVMTASAGLAVRHVRDWPEMGQRYDAPAGSSAAATRTTDGSLDLWKAIDQGLDPTDGPSGRAP</sequence>
<feature type="transmembrane region" description="Helical" evidence="1">
    <location>
        <begin position="65"/>
        <end position="87"/>
    </location>
</feature>
<reference evidence="2" key="1">
    <citation type="submission" date="2020-05" db="EMBL/GenBank/DDBJ databases">
        <authorList>
            <person name="Chiriac C."/>
            <person name="Salcher M."/>
            <person name="Ghai R."/>
            <person name="Kavagutti S V."/>
        </authorList>
    </citation>
    <scope>NUCLEOTIDE SEQUENCE</scope>
</reference>
<proteinExistence type="predicted"/>
<feature type="transmembrane region" description="Helical" evidence="1">
    <location>
        <begin position="94"/>
        <end position="117"/>
    </location>
</feature>
<name>A0A6J6T4G2_9ZZZZ</name>
<keyword evidence="1" id="KW-0472">Membrane</keyword>
<protein>
    <submittedName>
        <fullName evidence="2">Unannotated protein</fullName>
    </submittedName>
</protein>
<organism evidence="2">
    <name type="scientific">freshwater metagenome</name>
    <dbReference type="NCBI Taxonomy" id="449393"/>
    <lineage>
        <taxon>unclassified sequences</taxon>
        <taxon>metagenomes</taxon>
        <taxon>ecological metagenomes</taxon>
    </lineage>
</organism>
<keyword evidence="1" id="KW-1133">Transmembrane helix</keyword>
<gene>
    <name evidence="2" type="ORF">UFOPK2761_01338</name>
</gene>
<accession>A0A6J6T4G2</accession>
<evidence type="ECO:0000256" key="1">
    <source>
        <dbReference type="SAM" id="Phobius"/>
    </source>
</evidence>